<evidence type="ECO:0000256" key="1">
    <source>
        <dbReference type="SAM" id="MobiDB-lite"/>
    </source>
</evidence>
<proteinExistence type="predicted"/>
<protein>
    <submittedName>
        <fullName evidence="4">Uncharacterized protein</fullName>
    </submittedName>
</protein>
<keyword evidence="2" id="KW-0812">Transmembrane</keyword>
<sequence length="1328" mass="145743" precursor="true">MDARILLSALAFASSAVLGSPSWARVTPSDRMPDSAETVFAPGPEGPSMTAEQKASAEQEAQQRKQQRLQKIQQLTFDRRPSSILKAWATPEGEQAETPTDAPPGGVETSPGAGADPAVSTPNAPRISGATTMTVIRASGGIVVSSRATTLPTQGGVEVVEGILTDSGNAAVEPTVTDTVAGSTADDDGFDGQLKSFQRDVTLGDWEDCGTILAELPEDEAKALYTRLVQTLPNPPMPGAEQAASPEMVSGMVMTVQQPTNPQFMEQNVVSNEDVIAIAGMAPVELDAPLLSALGRLLAASLQQGHAVEDFADRVRAQLGAPEQDRAVSGRQAAKLLMGAGRAIEAGEFLPSIEQAEADDDREALNLLSRHHLAQHAKDRKAGHLERAWAVTQAVLAVGDVEASEKDEALTRAVELAPKVAEEFGLAWLEESFVERPDRGMEIIAAIGKAAAQGLQARPFDTDFRLKALELQRTAVDALLAAAPDRADSWAESLQLLALAWLAEAEHSRQFDTSSSLGPRMTRDMYGNIFFSQPGDEDMQMQMMAQNNNMPRPLQVADVLKARPGGPWLDRVDPALTPRFAAVNAQLYLKVGEESEAFPFIEQIAGSHPEQAKGLAEEFLRIWTRNHDPNAARSYTNPYIFMYGFERRAESIPLTRSKQERNLRELAGWIRRLESLPIEGIDERLLANAFTTSHSKAEVYRLEDIEDVFGPVDGLEPKTMALLIQQMRDNLNGIWRLPATQEDSKTRRRERDIRAEVLRGYEVARAVVDRGLNQWPGHHALIQAGAAVEHDLNNYLQELEPTPSFAPKRLEALDRFREAAAAYAEVAPGLSEDEQSVDVYQQWFAAGLGACDLGNIKPEHQGDPKQPPKIREAIESLPGDASKRHMDMFANSIFTRLSTVGPELKGRYLDAAFAIVGDHPQAAEARKVHEYYKDLITEIDLDTRVDGPTDIGSGSPFGLFVDLRHTIEIERESGGFGRYLQNQNTGIASYYNYGRPLENYRDKFEEAVRRALEEHFVVHSITFQPEDVHSRATERPGWRVTPYAYVLLEARGPEVDSVPPLRLDLDFLDTSGYVVLPVESASLRVDASTDAGPRPFDGLQVTQTLDERQAEQGRLILEVKAVARGLVPELEELLELDSPGLSVAEVEDQGLSVARFDPEADDVVVVSERTWVVDLHADDAEAGPPAEFHFASVEVDPAEVTYQRYDDADLAEVEPVIALERDYGDRDLGWLWVSLGAAAVVVVAVLAVAFRPREADQVPEAYRIPEPLTPFTVLGLLRDIERHDGFPGPQHDELAATIDRLETYYFVTPAGEEPDLRGIAEDWVRRSA</sequence>
<feature type="chain" id="PRO_5022236613" evidence="3">
    <location>
        <begin position="25"/>
        <end position="1328"/>
    </location>
</feature>
<evidence type="ECO:0000256" key="3">
    <source>
        <dbReference type="SAM" id="SignalP"/>
    </source>
</evidence>
<organism evidence="4 5">
    <name type="scientific">Tautonia plasticadhaerens</name>
    <dbReference type="NCBI Taxonomy" id="2527974"/>
    <lineage>
        <taxon>Bacteria</taxon>
        <taxon>Pseudomonadati</taxon>
        <taxon>Planctomycetota</taxon>
        <taxon>Planctomycetia</taxon>
        <taxon>Isosphaerales</taxon>
        <taxon>Isosphaeraceae</taxon>
        <taxon>Tautonia</taxon>
    </lineage>
</organism>
<dbReference type="RefSeq" id="WP_145275421.1">
    <property type="nucleotide sequence ID" value="NZ_CP036426.1"/>
</dbReference>
<accession>A0A518H9H5</accession>
<name>A0A518H9H5_9BACT</name>
<dbReference type="Proteomes" id="UP000317835">
    <property type="component" value="Chromosome"/>
</dbReference>
<evidence type="ECO:0000313" key="5">
    <source>
        <dbReference type="Proteomes" id="UP000317835"/>
    </source>
</evidence>
<dbReference type="KEGG" id="tpla:ElP_54520"/>
<gene>
    <name evidence="4" type="ORF">ElP_54520</name>
</gene>
<keyword evidence="2" id="KW-1133">Transmembrane helix</keyword>
<evidence type="ECO:0000313" key="4">
    <source>
        <dbReference type="EMBL" id="QDV37512.1"/>
    </source>
</evidence>
<keyword evidence="5" id="KW-1185">Reference proteome</keyword>
<reference evidence="4 5" key="1">
    <citation type="submission" date="2019-02" db="EMBL/GenBank/DDBJ databases">
        <title>Deep-cultivation of Planctomycetes and their phenomic and genomic characterization uncovers novel biology.</title>
        <authorList>
            <person name="Wiegand S."/>
            <person name="Jogler M."/>
            <person name="Boedeker C."/>
            <person name="Pinto D."/>
            <person name="Vollmers J."/>
            <person name="Rivas-Marin E."/>
            <person name="Kohn T."/>
            <person name="Peeters S.H."/>
            <person name="Heuer A."/>
            <person name="Rast P."/>
            <person name="Oberbeckmann S."/>
            <person name="Bunk B."/>
            <person name="Jeske O."/>
            <person name="Meyerdierks A."/>
            <person name="Storesund J.E."/>
            <person name="Kallscheuer N."/>
            <person name="Luecker S."/>
            <person name="Lage O.M."/>
            <person name="Pohl T."/>
            <person name="Merkel B.J."/>
            <person name="Hornburger P."/>
            <person name="Mueller R.-W."/>
            <person name="Bruemmer F."/>
            <person name="Labrenz M."/>
            <person name="Spormann A.M."/>
            <person name="Op den Camp H."/>
            <person name="Overmann J."/>
            <person name="Amann R."/>
            <person name="Jetten M.S.M."/>
            <person name="Mascher T."/>
            <person name="Medema M.H."/>
            <person name="Devos D.P."/>
            <person name="Kaster A.-K."/>
            <person name="Ovreas L."/>
            <person name="Rohde M."/>
            <person name="Galperin M.Y."/>
            <person name="Jogler C."/>
        </authorList>
    </citation>
    <scope>NUCLEOTIDE SEQUENCE [LARGE SCALE GENOMIC DNA]</scope>
    <source>
        <strain evidence="4 5">ElP</strain>
    </source>
</reference>
<feature type="transmembrane region" description="Helical" evidence="2">
    <location>
        <begin position="1229"/>
        <end position="1250"/>
    </location>
</feature>
<feature type="signal peptide" evidence="3">
    <location>
        <begin position="1"/>
        <end position="24"/>
    </location>
</feature>
<feature type="region of interest" description="Disordered" evidence="1">
    <location>
        <begin position="82"/>
        <end position="126"/>
    </location>
</feature>
<keyword evidence="3" id="KW-0732">Signal</keyword>
<dbReference type="OrthoDB" id="219137at2"/>
<evidence type="ECO:0000256" key="2">
    <source>
        <dbReference type="SAM" id="Phobius"/>
    </source>
</evidence>
<dbReference type="EMBL" id="CP036426">
    <property type="protein sequence ID" value="QDV37512.1"/>
    <property type="molecule type" value="Genomic_DNA"/>
</dbReference>
<keyword evidence="2" id="KW-0472">Membrane</keyword>